<gene>
    <name evidence="1" type="ORF">HNQ88_001511</name>
</gene>
<dbReference type="EMBL" id="JAVDQD010000002">
    <property type="protein sequence ID" value="MDR6238474.1"/>
    <property type="molecule type" value="Genomic_DNA"/>
</dbReference>
<protein>
    <submittedName>
        <fullName evidence="1">Uncharacterized protein</fullName>
    </submittedName>
</protein>
<dbReference type="RefSeq" id="WP_309937986.1">
    <property type="nucleotide sequence ID" value="NZ_AP025305.1"/>
</dbReference>
<organism evidence="1 2">
    <name type="scientific">Aureibacter tunicatorum</name>
    <dbReference type="NCBI Taxonomy" id="866807"/>
    <lineage>
        <taxon>Bacteria</taxon>
        <taxon>Pseudomonadati</taxon>
        <taxon>Bacteroidota</taxon>
        <taxon>Cytophagia</taxon>
        <taxon>Cytophagales</taxon>
        <taxon>Persicobacteraceae</taxon>
        <taxon>Aureibacter</taxon>
    </lineage>
</organism>
<evidence type="ECO:0000313" key="1">
    <source>
        <dbReference type="EMBL" id="MDR6238474.1"/>
    </source>
</evidence>
<dbReference type="AlphaFoldDB" id="A0AAE3XNS4"/>
<sequence length="72" mass="8708">MSWNYRVLKRRNSDGDFEFGIYEVYYDENGNVKGWTKDSLTPTCSDEENLKYELQERMMKAFEKETLTYVED</sequence>
<proteinExistence type="predicted"/>
<keyword evidence="2" id="KW-1185">Reference proteome</keyword>
<reference evidence="1" key="1">
    <citation type="submission" date="2023-07" db="EMBL/GenBank/DDBJ databases">
        <title>Genomic Encyclopedia of Type Strains, Phase IV (KMG-IV): sequencing the most valuable type-strain genomes for metagenomic binning, comparative biology and taxonomic classification.</title>
        <authorList>
            <person name="Goeker M."/>
        </authorList>
    </citation>
    <scope>NUCLEOTIDE SEQUENCE</scope>
    <source>
        <strain evidence="1">DSM 26174</strain>
    </source>
</reference>
<evidence type="ECO:0000313" key="2">
    <source>
        <dbReference type="Proteomes" id="UP001185092"/>
    </source>
</evidence>
<accession>A0AAE3XNS4</accession>
<name>A0AAE3XNS4_9BACT</name>
<comment type="caution">
    <text evidence="1">The sequence shown here is derived from an EMBL/GenBank/DDBJ whole genome shotgun (WGS) entry which is preliminary data.</text>
</comment>
<dbReference type="Proteomes" id="UP001185092">
    <property type="component" value="Unassembled WGS sequence"/>
</dbReference>